<dbReference type="Proteomes" id="UP000245629">
    <property type="component" value="Chromosome 2"/>
</dbReference>
<keyword evidence="2" id="KW-1185">Reference proteome</keyword>
<accession>A0A2S2CTD6</accession>
<reference evidence="2" key="1">
    <citation type="submission" date="2018-05" db="EMBL/GenBank/DDBJ databases">
        <title>Azospirillum thermophila sp. nov., a novel isolated from hot spring.</title>
        <authorList>
            <person name="Zhao Z."/>
        </authorList>
    </citation>
    <scope>NUCLEOTIDE SEQUENCE [LARGE SCALE GENOMIC DNA]</scope>
    <source>
        <strain evidence="2">CFH 70021</strain>
    </source>
</reference>
<dbReference type="AlphaFoldDB" id="A0A2S2CTD6"/>
<evidence type="ECO:0000313" key="2">
    <source>
        <dbReference type="Proteomes" id="UP000245629"/>
    </source>
</evidence>
<name>A0A2S2CTD6_9PROT</name>
<dbReference type="OrthoDB" id="9965726at2"/>
<sequence>MKPLHEGTNRSPIPDASVLKNWKVKNSSEPFDEEAAIRYLERTEAQFAERIGRIVDSLLTGTGAPGKK</sequence>
<evidence type="ECO:0000313" key="1">
    <source>
        <dbReference type="EMBL" id="AWK87771.1"/>
    </source>
</evidence>
<gene>
    <name evidence="1" type="ORF">DEW08_17640</name>
</gene>
<dbReference type="EMBL" id="CP029353">
    <property type="protein sequence ID" value="AWK87771.1"/>
    <property type="molecule type" value="Genomic_DNA"/>
</dbReference>
<dbReference type="RefSeq" id="WP_109329271.1">
    <property type="nucleotide sequence ID" value="NZ_CP029353.1"/>
</dbReference>
<protein>
    <submittedName>
        <fullName evidence="1">Uncharacterized protein</fullName>
    </submittedName>
</protein>
<dbReference type="KEGG" id="azz:DEW08_17640"/>
<proteinExistence type="predicted"/>
<organism evidence="1 2">
    <name type="scientific">Azospirillum thermophilum</name>
    <dbReference type="NCBI Taxonomy" id="2202148"/>
    <lineage>
        <taxon>Bacteria</taxon>
        <taxon>Pseudomonadati</taxon>
        <taxon>Pseudomonadota</taxon>
        <taxon>Alphaproteobacteria</taxon>
        <taxon>Rhodospirillales</taxon>
        <taxon>Azospirillaceae</taxon>
        <taxon>Azospirillum</taxon>
    </lineage>
</organism>